<accession>A0AAV5J1I1</accession>
<protein>
    <submittedName>
        <fullName evidence="1">Uncharacterized protein</fullName>
    </submittedName>
</protein>
<dbReference type="Proteomes" id="UP001054252">
    <property type="component" value="Unassembled WGS sequence"/>
</dbReference>
<organism evidence="1 2">
    <name type="scientific">Rubroshorea leprosula</name>
    <dbReference type="NCBI Taxonomy" id="152421"/>
    <lineage>
        <taxon>Eukaryota</taxon>
        <taxon>Viridiplantae</taxon>
        <taxon>Streptophyta</taxon>
        <taxon>Embryophyta</taxon>
        <taxon>Tracheophyta</taxon>
        <taxon>Spermatophyta</taxon>
        <taxon>Magnoliopsida</taxon>
        <taxon>eudicotyledons</taxon>
        <taxon>Gunneridae</taxon>
        <taxon>Pentapetalae</taxon>
        <taxon>rosids</taxon>
        <taxon>malvids</taxon>
        <taxon>Malvales</taxon>
        <taxon>Dipterocarpaceae</taxon>
        <taxon>Rubroshorea</taxon>
    </lineage>
</organism>
<sequence length="38" mass="4370">MLLIESVRFCYTVILLVGLYTSKSCACQWEVYNTGHDL</sequence>
<proteinExistence type="predicted"/>
<gene>
    <name evidence="1" type="ORF">SLEP1_g16129</name>
</gene>
<keyword evidence="2" id="KW-1185">Reference proteome</keyword>
<reference evidence="1 2" key="1">
    <citation type="journal article" date="2021" name="Commun. Biol.">
        <title>The genome of Shorea leprosula (Dipterocarpaceae) highlights the ecological relevance of drought in aseasonal tropical rainforests.</title>
        <authorList>
            <person name="Ng K.K.S."/>
            <person name="Kobayashi M.J."/>
            <person name="Fawcett J.A."/>
            <person name="Hatakeyama M."/>
            <person name="Paape T."/>
            <person name="Ng C.H."/>
            <person name="Ang C.C."/>
            <person name="Tnah L.H."/>
            <person name="Lee C.T."/>
            <person name="Nishiyama T."/>
            <person name="Sese J."/>
            <person name="O'Brien M.J."/>
            <person name="Copetti D."/>
            <person name="Mohd Noor M.I."/>
            <person name="Ong R.C."/>
            <person name="Putra M."/>
            <person name="Sireger I.Z."/>
            <person name="Indrioko S."/>
            <person name="Kosugi Y."/>
            <person name="Izuno A."/>
            <person name="Isagi Y."/>
            <person name="Lee S.L."/>
            <person name="Shimizu K.K."/>
        </authorList>
    </citation>
    <scope>NUCLEOTIDE SEQUENCE [LARGE SCALE GENOMIC DNA]</scope>
    <source>
        <strain evidence="1">214</strain>
    </source>
</reference>
<evidence type="ECO:0000313" key="1">
    <source>
        <dbReference type="EMBL" id="GKV03893.1"/>
    </source>
</evidence>
<name>A0AAV5J1I1_9ROSI</name>
<dbReference type="AlphaFoldDB" id="A0AAV5J1I1"/>
<dbReference type="EMBL" id="BPVZ01000021">
    <property type="protein sequence ID" value="GKV03893.1"/>
    <property type="molecule type" value="Genomic_DNA"/>
</dbReference>
<evidence type="ECO:0000313" key="2">
    <source>
        <dbReference type="Proteomes" id="UP001054252"/>
    </source>
</evidence>
<comment type="caution">
    <text evidence="1">The sequence shown here is derived from an EMBL/GenBank/DDBJ whole genome shotgun (WGS) entry which is preliminary data.</text>
</comment>